<dbReference type="GO" id="GO:0032259">
    <property type="term" value="P:methylation"/>
    <property type="evidence" value="ECO:0007669"/>
    <property type="project" value="UniProtKB-KW"/>
</dbReference>
<dbReference type="InterPro" id="IPR029063">
    <property type="entry name" value="SAM-dependent_MTases_sf"/>
</dbReference>
<dbReference type="GO" id="GO:0008168">
    <property type="term" value="F:methyltransferase activity"/>
    <property type="evidence" value="ECO:0007669"/>
    <property type="project" value="UniProtKB-KW"/>
</dbReference>
<dbReference type="Gene3D" id="3.40.50.150">
    <property type="entry name" value="Vaccinia Virus protein VP39"/>
    <property type="match status" value="1"/>
</dbReference>
<name>A0A6M3KVM5_9ZZZZ</name>
<dbReference type="Pfam" id="PF13578">
    <property type="entry name" value="Methyltransf_24"/>
    <property type="match status" value="1"/>
</dbReference>
<keyword evidence="1" id="KW-0489">Methyltransferase</keyword>
<organism evidence="1">
    <name type="scientific">viral metagenome</name>
    <dbReference type="NCBI Taxonomy" id="1070528"/>
    <lineage>
        <taxon>unclassified sequences</taxon>
        <taxon>metagenomes</taxon>
        <taxon>organismal metagenomes</taxon>
    </lineage>
</organism>
<dbReference type="AlphaFoldDB" id="A0A6M3KVM5"/>
<protein>
    <submittedName>
        <fullName evidence="1">Putative methyltransferase</fullName>
    </submittedName>
</protein>
<reference evidence="1" key="1">
    <citation type="submission" date="2020-03" db="EMBL/GenBank/DDBJ databases">
        <title>The deep terrestrial virosphere.</title>
        <authorList>
            <person name="Holmfeldt K."/>
            <person name="Nilsson E."/>
            <person name="Simone D."/>
            <person name="Lopez-Fernandez M."/>
            <person name="Wu X."/>
            <person name="de Brujin I."/>
            <person name="Lundin D."/>
            <person name="Andersson A."/>
            <person name="Bertilsson S."/>
            <person name="Dopson M."/>
        </authorList>
    </citation>
    <scope>NUCLEOTIDE SEQUENCE</scope>
    <source>
        <strain evidence="1">MM415B02158</strain>
    </source>
</reference>
<accession>A0A6M3KVM5</accession>
<evidence type="ECO:0000313" key="1">
    <source>
        <dbReference type="EMBL" id="QJA85930.1"/>
    </source>
</evidence>
<dbReference type="SUPFAM" id="SSF53335">
    <property type="entry name" value="S-adenosyl-L-methionine-dependent methyltransferases"/>
    <property type="match status" value="1"/>
</dbReference>
<keyword evidence="1" id="KW-0808">Transferase</keyword>
<gene>
    <name evidence="1" type="ORF">MM415B02158_0002</name>
</gene>
<proteinExistence type="predicted"/>
<dbReference type="EMBL" id="MT142604">
    <property type="protein sequence ID" value="QJA85930.1"/>
    <property type="molecule type" value="Genomic_DNA"/>
</dbReference>
<sequence>MIQDILHPDGTEVSIPLIGPRFDHYDIDKDVFSMRFQKINGWSILEALVPIIVYHRPYPIVEIGAGASTIYLARVAEQFHVKLYSCDKSPRKNKVYFKDHVFVQKFSRDFISEFDDYPVSVVLIDADHNYEVAKMEFDFFFDKLIPGGVIFLHDTMPPAEEYLTPTACGDVYKLRQELEKRDDLDCLTWSYTAGYMGLTMVMKKESDRKYWEL</sequence>